<organism evidence="3 4">
    <name type="scientific">Lawsonia intracellularis (strain PHE/MN1-00)</name>
    <dbReference type="NCBI Taxonomy" id="363253"/>
    <lineage>
        <taxon>Bacteria</taxon>
        <taxon>Pseudomonadati</taxon>
        <taxon>Thermodesulfobacteriota</taxon>
        <taxon>Desulfovibrionia</taxon>
        <taxon>Desulfovibrionales</taxon>
        <taxon>Desulfovibrionaceae</taxon>
        <taxon>Lawsonia</taxon>
    </lineage>
</organism>
<evidence type="ECO:0000313" key="3">
    <source>
        <dbReference type="EMBL" id="CAJ53921.1"/>
    </source>
</evidence>
<dbReference type="EMBL" id="AM180254">
    <property type="protein sequence ID" value="CAJ53921.1"/>
    <property type="molecule type" value="Genomic_DNA"/>
</dbReference>
<keyword evidence="2" id="KW-0472">Membrane</keyword>
<evidence type="ECO:0000256" key="1">
    <source>
        <dbReference type="SAM" id="MobiDB-lite"/>
    </source>
</evidence>
<feature type="region of interest" description="Disordered" evidence="1">
    <location>
        <begin position="250"/>
        <end position="299"/>
    </location>
</feature>
<dbReference type="Proteomes" id="UP000002430">
    <property type="component" value="Plasmid 2"/>
</dbReference>
<sequence length="934" mass="109041">MIHLFKDINKHFFTISLIYTYIYISIIIHNIKSIVNIAILSMFSILICYTNAFCINNTKESGGLIKHNVRAQIAEERKKAKAEGRLEEFEKNLKAKRAEEQKQRVAAWKAKKREEKKLSQTEEERKKSEAHRKGQLKRIERRQEVNKRIEIAIREGNEDEVRRTISQEEIQIKKERDLKYKEEKKAKILIKNPPLTEFEKLRRVAISETQTERHANDKILAKKEEELIKIESADIVKEKIKREKLQRIKQNRARWSSKNRETKRAELSEEERKKSEARSQGQKERQQQHKEIKKKLQKALKEGKLEEVKKEIELSKLERKKFLKNRQLIRNATKHAEKQMAMWLSLPEDEKNRRMKISQRCSEYHSSMKKIRKKSKSAEESGCMEQFLEAFSEELQLKEETVKRKKKIQKEQKKKKKKEKQSKKQNIDTGQEPEPPLMEDEYCFLLGDLQPSFLPSEEILLEPDQTFLLDLETIDPSSLDLQIFQEESTSTYREIAFSNSNSEGDNSNNIPSLKDNALQQSEEIQCTETAISECNNTIKELDLIEGDSISSQQPKGKQSSLTASIVINQTHSNELQILSYIDGYNKKSQLSSLKSLQNLFYSPKEQMLARLKTFVLQSSFMPSDVNYYEYDSEDSTNTMLQYPTMLSNIVKNSCSNLKQYNFFGYSKNNSKNLELKPYSYQIGIITNIKSGLSLSLAYNRDKDKISSFSHMIMESFCSPAQSTISSDCLSSLFIWDPSYSGFKGYIVSAYGWGQMKNIRYAIHNKKEICTKGETTVTIYGSLYRLGYTFPLGKSIMFTPYIENSFVQIAWESYNEHFGVLPCKISSYKEKMYERNIGVHISWTDNDCSLLQAWTVINNKRHISSKIEAIPLSSPKSFFYLSQIPKNKKEYTQKEIGISYKRKIIEEMAITFDSKFFYAKHNNGKEVECSIHYIF</sequence>
<feature type="transmembrane region" description="Helical" evidence="2">
    <location>
        <begin position="37"/>
        <end position="56"/>
    </location>
</feature>
<evidence type="ECO:0000256" key="2">
    <source>
        <dbReference type="SAM" id="Phobius"/>
    </source>
</evidence>
<dbReference type="AlphaFoldDB" id="Q1MNY3"/>
<dbReference type="eggNOG" id="COG1196">
    <property type="taxonomic scope" value="Bacteria"/>
</dbReference>
<keyword evidence="4" id="KW-1185">Reference proteome</keyword>
<reference evidence="3 4" key="1">
    <citation type="submission" date="2005-11" db="EMBL/GenBank/DDBJ databases">
        <title>The complete genome sequence of Lawsonia intracellularis: the causative agent of proliferative enteropathy.</title>
        <authorList>
            <person name="Kaur K."/>
            <person name="Zhang Q."/>
            <person name="Beckler D."/>
            <person name="Munir S."/>
            <person name="Li L."/>
            <person name="Kinsley K."/>
            <person name="Herron L."/>
            <person name="Peterson A."/>
            <person name="May B."/>
            <person name="Singh S."/>
            <person name="Gebhart C."/>
            <person name="Kapur V."/>
        </authorList>
    </citation>
    <scope>NUCLEOTIDE SEQUENCE [LARGE SCALE GENOMIC DNA]</scope>
    <source>
        <strain evidence="3 4">PHE/MN1-00</strain>
        <plasmid evidence="4">pLaw2</plasmid>
    </source>
</reference>
<name>Q1MNY3_LAWIP</name>
<feature type="transmembrane region" description="Helical" evidence="2">
    <location>
        <begin position="12"/>
        <end position="31"/>
    </location>
</feature>
<keyword evidence="2" id="KW-0812">Transmembrane</keyword>
<dbReference type="SUPFAM" id="SSF103515">
    <property type="entry name" value="Autotransporter"/>
    <property type="match status" value="1"/>
</dbReference>
<feature type="compositionally biased region" description="Basic residues" evidence="1">
    <location>
        <begin position="403"/>
        <end position="423"/>
    </location>
</feature>
<dbReference type="InterPro" id="IPR036709">
    <property type="entry name" value="Autotransporte_beta_dom_sf"/>
</dbReference>
<gene>
    <name evidence="3" type="ordered locus">LIB022</name>
</gene>
<keyword evidence="3" id="KW-0614">Plasmid</keyword>
<protein>
    <submittedName>
        <fullName evidence="3">Uncharacterized protein</fullName>
    </submittedName>
</protein>
<feature type="region of interest" description="Disordered" evidence="1">
    <location>
        <begin position="402"/>
        <end position="436"/>
    </location>
</feature>
<keyword evidence="2" id="KW-1133">Transmembrane helix</keyword>
<evidence type="ECO:0000313" key="4">
    <source>
        <dbReference type="Proteomes" id="UP000002430"/>
    </source>
</evidence>
<proteinExistence type="predicted"/>
<dbReference type="HOGENOM" id="CLU_313486_0_0_7"/>
<feature type="compositionally biased region" description="Basic and acidic residues" evidence="1">
    <location>
        <begin position="112"/>
        <end position="127"/>
    </location>
</feature>
<feature type="compositionally biased region" description="Basic and acidic residues" evidence="1">
    <location>
        <begin position="258"/>
        <end position="290"/>
    </location>
</feature>
<dbReference type="KEGG" id="lip:LIB022"/>
<geneLocation type="plasmid" evidence="4">
    <name>pLaw2</name>
</geneLocation>
<accession>Q1MNY3</accession>
<feature type="region of interest" description="Disordered" evidence="1">
    <location>
        <begin position="104"/>
        <end position="139"/>
    </location>
</feature>